<dbReference type="InterPro" id="IPR035709">
    <property type="entry name" value="YoaB-like"/>
</dbReference>
<keyword evidence="1" id="KW-0812">Transmembrane</keyword>
<keyword evidence="3" id="KW-1185">Reference proteome</keyword>
<keyword evidence="1" id="KW-1133">Transmembrane helix</keyword>
<accession>A0A7M5XCB1</accession>
<dbReference type="PANTHER" id="PTHR47328:SF1">
    <property type="entry name" value="RUTC FAMILY PROTEIN YOAB"/>
    <property type="match status" value="1"/>
</dbReference>
<name>A0A7M5XCB1_9CNID</name>
<sequence>MDQKILLPALIGGVIGGVTSLGLYCLVSHGKKAKKSTIERIGTQDPRSSRVVKHGGIMYVTGQVGELDKLDESGITEQTKQTLFKIDKILNQNGLGRERILSARIWLKNIDTDFQAMNAVWNAWVDSQNKGVRVCTGGNLAKPSMLVEVQITAAL</sequence>
<dbReference type="SUPFAM" id="SSF55298">
    <property type="entry name" value="YjgF-like"/>
    <property type="match status" value="1"/>
</dbReference>
<evidence type="ECO:0000313" key="2">
    <source>
        <dbReference type="EnsemblMetazoa" id="CLYHEMP021066.1"/>
    </source>
</evidence>
<dbReference type="Pfam" id="PF01042">
    <property type="entry name" value="Ribonuc_L-PSP"/>
    <property type="match status" value="1"/>
</dbReference>
<dbReference type="EnsemblMetazoa" id="CLYHEMT021066.1">
    <property type="protein sequence ID" value="CLYHEMP021066.1"/>
    <property type="gene ID" value="CLYHEMG021066"/>
</dbReference>
<dbReference type="CDD" id="cd06150">
    <property type="entry name" value="YjgF_YER057c_UK114_like_2"/>
    <property type="match status" value="1"/>
</dbReference>
<evidence type="ECO:0000256" key="1">
    <source>
        <dbReference type="SAM" id="Phobius"/>
    </source>
</evidence>
<dbReference type="GeneID" id="136808509"/>
<feature type="transmembrane region" description="Helical" evidence="1">
    <location>
        <begin position="6"/>
        <end position="27"/>
    </location>
</feature>
<dbReference type="OrthoDB" id="309640at2759"/>
<dbReference type="InterPro" id="IPR006175">
    <property type="entry name" value="YjgF/YER057c/UK114"/>
</dbReference>
<dbReference type="Gene3D" id="3.30.1330.40">
    <property type="entry name" value="RutC-like"/>
    <property type="match status" value="1"/>
</dbReference>
<dbReference type="AlphaFoldDB" id="A0A7M5XCB1"/>
<dbReference type="PANTHER" id="PTHR47328">
    <property type="match status" value="1"/>
</dbReference>
<dbReference type="InterPro" id="IPR035959">
    <property type="entry name" value="RutC-like_sf"/>
</dbReference>
<protein>
    <recommendedName>
        <fullName evidence="4">RidA family protein</fullName>
    </recommendedName>
</protein>
<dbReference type="Proteomes" id="UP000594262">
    <property type="component" value="Unplaced"/>
</dbReference>
<evidence type="ECO:0008006" key="4">
    <source>
        <dbReference type="Google" id="ProtNLM"/>
    </source>
</evidence>
<organism evidence="2 3">
    <name type="scientific">Clytia hemisphaerica</name>
    <dbReference type="NCBI Taxonomy" id="252671"/>
    <lineage>
        <taxon>Eukaryota</taxon>
        <taxon>Metazoa</taxon>
        <taxon>Cnidaria</taxon>
        <taxon>Hydrozoa</taxon>
        <taxon>Hydroidolina</taxon>
        <taxon>Leptothecata</taxon>
        <taxon>Obeliida</taxon>
        <taxon>Clytiidae</taxon>
        <taxon>Clytia</taxon>
    </lineage>
</organism>
<reference evidence="2" key="1">
    <citation type="submission" date="2021-01" db="UniProtKB">
        <authorList>
            <consortium name="EnsemblMetazoa"/>
        </authorList>
    </citation>
    <scope>IDENTIFICATION</scope>
</reference>
<proteinExistence type="predicted"/>
<evidence type="ECO:0000313" key="3">
    <source>
        <dbReference type="Proteomes" id="UP000594262"/>
    </source>
</evidence>
<dbReference type="RefSeq" id="XP_066921135.1">
    <property type="nucleotide sequence ID" value="XM_067065034.1"/>
</dbReference>
<keyword evidence="1" id="KW-0472">Membrane</keyword>